<dbReference type="EMBL" id="HE978320">
    <property type="protein sequence ID" value="CCK71416.1"/>
    <property type="molecule type" value="Genomic_DNA"/>
</dbReference>
<dbReference type="HOGENOM" id="CLU_048955_2_1_1"/>
<dbReference type="KEGG" id="kng:KNAG_0G03590"/>
<feature type="compositionally biased region" description="Basic residues" evidence="1">
    <location>
        <begin position="202"/>
        <end position="211"/>
    </location>
</feature>
<sequence>MGNDGGSISKVQNLKLSLDPEVKRSKIETNEFNSVSRWKVCRVTNTPLRLPIVSDYKGYLYNKESILEWMLASPSKGCYSTSQIKQLSHIKRIHDVVELANLDEVKTASGIFLRCNFGDDILGDDMKSTFVYVVPCGDVLPRITTELSSSNDKSMKCPQCMTPCSKENIIPINPQATQDIQRLKDRYQRLSRDNLYHDGTAKKRKKMKRRRGANEATLSSKKTKI</sequence>
<gene>
    <name evidence="2" type="primary">KNAG0G03590</name>
    <name evidence="2" type="ordered locus">KNAG_0G03590</name>
</gene>
<dbReference type="Proteomes" id="UP000006310">
    <property type="component" value="Chromosome 7"/>
</dbReference>
<dbReference type="eggNOG" id="KOG3113">
    <property type="taxonomic scope" value="Eukaryota"/>
</dbReference>
<dbReference type="Pfam" id="PF04641">
    <property type="entry name" value="Rtf2"/>
    <property type="match status" value="1"/>
</dbReference>
<dbReference type="GeneID" id="34527139"/>
<dbReference type="GO" id="GO:0005634">
    <property type="term" value="C:nucleus"/>
    <property type="evidence" value="ECO:0007669"/>
    <property type="project" value="TreeGrafter"/>
</dbReference>
<evidence type="ECO:0008006" key="4">
    <source>
        <dbReference type="Google" id="ProtNLM"/>
    </source>
</evidence>
<feature type="region of interest" description="Disordered" evidence="1">
    <location>
        <begin position="200"/>
        <end position="225"/>
    </location>
</feature>
<dbReference type="OrthoDB" id="247013at2759"/>
<dbReference type="AlphaFoldDB" id="J7S9A8"/>
<dbReference type="PANTHER" id="PTHR12775">
    <property type="entry name" value="PROTEIN C20ORF43 HOMOLOG"/>
    <property type="match status" value="1"/>
</dbReference>
<proteinExistence type="predicted"/>
<keyword evidence="3" id="KW-1185">Reference proteome</keyword>
<name>J7S9A8_HUIN7</name>
<accession>J7S9A8</accession>
<organism evidence="2 3">
    <name type="scientific">Huiozyma naganishii (strain ATCC MYA-139 / BCRC 22969 / CBS 8797 / KCTC 17520 / NBRC 10181 / NCYC 3082 / Yp74L-3)</name>
    <name type="common">Yeast</name>
    <name type="synonym">Kazachstania naganishii</name>
    <dbReference type="NCBI Taxonomy" id="1071383"/>
    <lineage>
        <taxon>Eukaryota</taxon>
        <taxon>Fungi</taxon>
        <taxon>Dikarya</taxon>
        <taxon>Ascomycota</taxon>
        <taxon>Saccharomycotina</taxon>
        <taxon>Saccharomycetes</taxon>
        <taxon>Saccharomycetales</taxon>
        <taxon>Saccharomycetaceae</taxon>
        <taxon>Huiozyma</taxon>
    </lineage>
</organism>
<evidence type="ECO:0000256" key="1">
    <source>
        <dbReference type="SAM" id="MobiDB-lite"/>
    </source>
</evidence>
<dbReference type="InterPro" id="IPR006735">
    <property type="entry name" value="Rtf2"/>
</dbReference>
<reference evidence="2 3" key="1">
    <citation type="journal article" date="2011" name="Proc. Natl. Acad. Sci. U.S.A.">
        <title>Evolutionary erosion of yeast sex chromosomes by mating-type switching accidents.</title>
        <authorList>
            <person name="Gordon J.L."/>
            <person name="Armisen D."/>
            <person name="Proux-Wera E."/>
            <person name="Oheigeartaigh S.S."/>
            <person name="Byrne K.P."/>
            <person name="Wolfe K.H."/>
        </authorList>
    </citation>
    <scope>NUCLEOTIDE SEQUENCE [LARGE SCALE GENOMIC DNA]</scope>
    <source>
        <strain evidence="3">ATCC MYA-139 / BCRC 22969 / CBS 8797 / CCRC 22969 / KCTC 17520 / NBRC 10181 / NCYC 3082</strain>
    </source>
</reference>
<dbReference type="GO" id="GO:0006274">
    <property type="term" value="P:DNA replication termination"/>
    <property type="evidence" value="ECO:0007669"/>
    <property type="project" value="TreeGrafter"/>
</dbReference>
<dbReference type="PANTHER" id="PTHR12775:SF0">
    <property type="entry name" value="REPLICATION TERMINATION FACTOR 2"/>
    <property type="match status" value="1"/>
</dbReference>
<evidence type="ECO:0000313" key="2">
    <source>
        <dbReference type="EMBL" id="CCK71416.1"/>
    </source>
</evidence>
<feature type="compositionally biased region" description="Polar residues" evidence="1">
    <location>
        <begin position="216"/>
        <end position="225"/>
    </location>
</feature>
<evidence type="ECO:0000313" key="3">
    <source>
        <dbReference type="Proteomes" id="UP000006310"/>
    </source>
</evidence>
<dbReference type="STRING" id="1071383.J7S9A8"/>
<dbReference type="OMA" id="EFRWLHC"/>
<dbReference type="RefSeq" id="XP_022465661.1">
    <property type="nucleotide sequence ID" value="XM_022609246.1"/>
</dbReference>
<reference evidence="3" key="2">
    <citation type="submission" date="2012-08" db="EMBL/GenBank/DDBJ databases">
        <title>Genome sequence of Kazachstania naganishii.</title>
        <authorList>
            <person name="Gordon J.L."/>
            <person name="Armisen D."/>
            <person name="Proux-Wera E."/>
            <person name="OhEigeartaigh S.S."/>
            <person name="Byrne K.P."/>
            <person name="Wolfe K.H."/>
        </authorList>
    </citation>
    <scope>NUCLEOTIDE SEQUENCE [LARGE SCALE GENOMIC DNA]</scope>
    <source>
        <strain evidence="3">ATCC MYA-139 / BCRC 22969 / CBS 8797 / CCRC 22969 / KCTC 17520 / NBRC 10181 / NCYC 3082</strain>
    </source>
</reference>
<protein>
    <recommendedName>
        <fullName evidence="4">Replication termination factor 2</fullName>
    </recommendedName>
</protein>